<evidence type="ECO:0000256" key="4">
    <source>
        <dbReference type="ARBA" id="ARBA00016377"/>
    </source>
</evidence>
<dbReference type="GO" id="GO:0006753">
    <property type="term" value="P:nucleoside phosphate metabolic process"/>
    <property type="evidence" value="ECO:0007669"/>
    <property type="project" value="TreeGrafter"/>
</dbReference>
<dbReference type="Pfam" id="PF00293">
    <property type="entry name" value="NUDIX"/>
    <property type="match status" value="1"/>
</dbReference>
<gene>
    <name evidence="9" type="ORF">ENO59_10485</name>
</gene>
<dbReference type="PANTHER" id="PTHR11839:SF18">
    <property type="entry name" value="NUDIX HYDROLASE DOMAIN-CONTAINING PROTEIN"/>
    <property type="match status" value="1"/>
</dbReference>
<dbReference type="InterPro" id="IPR000086">
    <property type="entry name" value="NUDIX_hydrolase_dom"/>
</dbReference>
<dbReference type="Gene3D" id="3.90.79.10">
    <property type="entry name" value="Nucleoside Triphosphate Pyrophosphohydrolase"/>
    <property type="match status" value="1"/>
</dbReference>
<dbReference type="GO" id="GO:0019693">
    <property type="term" value="P:ribose phosphate metabolic process"/>
    <property type="evidence" value="ECO:0007669"/>
    <property type="project" value="TreeGrafter"/>
</dbReference>
<dbReference type="EMBL" id="DSGB01000006">
    <property type="protein sequence ID" value="HER96917.1"/>
    <property type="molecule type" value="Genomic_DNA"/>
</dbReference>
<evidence type="ECO:0000313" key="9">
    <source>
        <dbReference type="EMBL" id="HER96917.1"/>
    </source>
</evidence>
<organism evidence="9">
    <name type="scientific">Rhodothermus marinus</name>
    <name type="common">Rhodothermus obamensis</name>
    <dbReference type="NCBI Taxonomy" id="29549"/>
    <lineage>
        <taxon>Bacteria</taxon>
        <taxon>Pseudomonadati</taxon>
        <taxon>Rhodothermota</taxon>
        <taxon>Rhodothermia</taxon>
        <taxon>Rhodothermales</taxon>
        <taxon>Rhodothermaceae</taxon>
        <taxon>Rhodothermus</taxon>
    </lineage>
</organism>
<feature type="domain" description="Nudix hydrolase" evidence="8">
    <location>
        <begin position="41"/>
        <end position="171"/>
    </location>
</feature>
<accession>A0A7V2B243</accession>
<evidence type="ECO:0000259" key="8">
    <source>
        <dbReference type="PROSITE" id="PS51462"/>
    </source>
</evidence>
<proteinExistence type="inferred from homology"/>
<evidence type="ECO:0000256" key="7">
    <source>
        <dbReference type="ARBA" id="ARBA00032272"/>
    </source>
</evidence>
<comment type="similarity">
    <text evidence="3">Belongs to the Nudix hydrolase family. NudK subfamily.</text>
</comment>
<dbReference type="GO" id="GO:0005829">
    <property type="term" value="C:cytosol"/>
    <property type="evidence" value="ECO:0007669"/>
    <property type="project" value="TreeGrafter"/>
</dbReference>
<evidence type="ECO:0000256" key="2">
    <source>
        <dbReference type="ARBA" id="ARBA00001946"/>
    </source>
</evidence>
<comment type="cofactor">
    <cofactor evidence="2">
        <name>Mg(2+)</name>
        <dbReference type="ChEBI" id="CHEBI:18420"/>
    </cofactor>
</comment>
<protein>
    <recommendedName>
        <fullName evidence="4">GDP-mannose pyrophosphatase</fullName>
    </recommendedName>
    <alternativeName>
        <fullName evidence="6">GDP-mannose hydrolase</fullName>
    </alternativeName>
    <alternativeName>
        <fullName evidence="7">GDPMK</fullName>
    </alternativeName>
</protein>
<dbReference type="AlphaFoldDB" id="A0A7V2B243"/>
<comment type="caution">
    <text evidence="9">The sequence shown here is derived from an EMBL/GenBank/DDBJ whole genome shotgun (WGS) entry which is preliminary data.</text>
</comment>
<evidence type="ECO:0000256" key="5">
    <source>
        <dbReference type="ARBA" id="ARBA00022801"/>
    </source>
</evidence>
<dbReference type="SUPFAM" id="SSF55811">
    <property type="entry name" value="Nudix"/>
    <property type="match status" value="1"/>
</dbReference>
<reference evidence="9" key="1">
    <citation type="journal article" date="2020" name="mSystems">
        <title>Genome- and Community-Level Interaction Insights into Carbon Utilization and Element Cycling Functions of Hydrothermarchaeota in Hydrothermal Sediment.</title>
        <authorList>
            <person name="Zhou Z."/>
            <person name="Liu Y."/>
            <person name="Xu W."/>
            <person name="Pan J."/>
            <person name="Luo Z.H."/>
            <person name="Li M."/>
        </authorList>
    </citation>
    <scope>NUCLEOTIDE SEQUENCE [LARGE SCALE GENOMIC DNA]</scope>
    <source>
        <strain evidence="9">SpSt-143</strain>
    </source>
</reference>
<comment type="catalytic activity">
    <reaction evidence="1">
        <text>GDP-alpha-D-mannose + H2O = alpha-D-mannose 1-phosphate + GMP + 2 H(+)</text>
        <dbReference type="Rhea" id="RHEA:27978"/>
        <dbReference type="ChEBI" id="CHEBI:15377"/>
        <dbReference type="ChEBI" id="CHEBI:15378"/>
        <dbReference type="ChEBI" id="CHEBI:57527"/>
        <dbReference type="ChEBI" id="CHEBI:58115"/>
        <dbReference type="ChEBI" id="CHEBI:58409"/>
    </reaction>
</comment>
<dbReference type="CDD" id="cd03424">
    <property type="entry name" value="NUDIX_ADPRase_Nudt5_UGPPase_Nudt14"/>
    <property type="match status" value="1"/>
</dbReference>
<dbReference type="PROSITE" id="PS51462">
    <property type="entry name" value="NUDIX"/>
    <property type="match status" value="1"/>
</dbReference>
<sequence>MLGPWKCLHREVLADYKVFRIWREQVQPPRATKPYDFYLLEAIDWVNVIPVTPEGQIVFVRQYRYGTKEVSLEIPGGAVDPEDPSPLEAARRELREETGYAPEHLRYLGAVAPNPAILTNRCHVFLAENVRLVGAQQLDGAEEIEVVLLEVGEIPERIMRGEITHALVLAALYLYMLGQQGLAQPSR</sequence>
<evidence type="ECO:0000256" key="6">
    <source>
        <dbReference type="ARBA" id="ARBA00032162"/>
    </source>
</evidence>
<dbReference type="GO" id="GO:0016787">
    <property type="term" value="F:hydrolase activity"/>
    <property type="evidence" value="ECO:0007669"/>
    <property type="project" value="UniProtKB-KW"/>
</dbReference>
<evidence type="ECO:0000256" key="1">
    <source>
        <dbReference type="ARBA" id="ARBA00000847"/>
    </source>
</evidence>
<dbReference type="PANTHER" id="PTHR11839">
    <property type="entry name" value="UDP/ADP-SUGAR PYROPHOSPHATASE"/>
    <property type="match status" value="1"/>
</dbReference>
<dbReference type="InterPro" id="IPR015797">
    <property type="entry name" value="NUDIX_hydrolase-like_dom_sf"/>
</dbReference>
<name>A0A7V2B243_RHOMR</name>
<keyword evidence="5 9" id="KW-0378">Hydrolase</keyword>
<evidence type="ECO:0000256" key="3">
    <source>
        <dbReference type="ARBA" id="ARBA00007275"/>
    </source>
</evidence>